<name>A0A0A9H433_ARUDO</name>
<dbReference type="EMBL" id="GBRH01170283">
    <property type="protein sequence ID" value="JAE27613.1"/>
    <property type="molecule type" value="Transcribed_RNA"/>
</dbReference>
<sequence length="60" mass="6716">MPFYIFLTGICCHIICPVCQQVAIPRLSLFFFMEVALVLGVGTRLDHFLKIVGSKLMPST</sequence>
<organism evidence="1">
    <name type="scientific">Arundo donax</name>
    <name type="common">Giant reed</name>
    <name type="synonym">Donax arundinaceus</name>
    <dbReference type="NCBI Taxonomy" id="35708"/>
    <lineage>
        <taxon>Eukaryota</taxon>
        <taxon>Viridiplantae</taxon>
        <taxon>Streptophyta</taxon>
        <taxon>Embryophyta</taxon>
        <taxon>Tracheophyta</taxon>
        <taxon>Spermatophyta</taxon>
        <taxon>Magnoliopsida</taxon>
        <taxon>Liliopsida</taxon>
        <taxon>Poales</taxon>
        <taxon>Poaceae</taxon>
        <taxon>PACMAD clade</taxon>
        <taxon>Arundinoideae</taxon>
        <taxon>Arundineae</taxon>
        <taxon>Arundo</taxon>
    </lineage>
</organism>
<proteinExistence type="predicted"/>
<accession>A0A0A9H433</accession>
<dbReference type="AlphaFoldDB" id="A0A0A9H433"/>
<protein>
    <submittedName>
        <fullName evidence="1">Uncharacterized protein</fullName>
    </submittedName>
</protein>
<reference evidence="1" key="1">
    <citation type="submission" date="2014-09" db="EMBL/GenBank/DDBJ databases">
        <authorList>
            <person name="Magalhaes I.L.F."/>
            <person name="Oliveira U."/>
            <person name="Santos F.R."/>
            <person name="Vidigal T.H.D.A."/>
            <person name="Brescovit A.D."/>
            <person name="Santos A.J."/>
        </authorList>
    </citation>
    <scope>NUCLEOTIDE SEQUENCE</scope>
    <source>
        <tissue evidence="1">Shoot tissue taken approximately 20 cm above the soil surface</tissue>
    </source>
</reference>
<evidence type="ECO:0000313" key="1">
    <source>
        <dbReference type="EMBL" id="JAE27613.1"/>
    </source>
</evidence>
<reference evidence="1" key="2">
    <citation type="journal article" date="2015" name="Data Brief">
        <title>Shoot transcriptome of the giant reed, Arundo donax.</title>
        <authorList>
            <person name="Barrero R.A."/>
            <person name="Guerrero F.D."/>
            <person name="Moolhuijzen P."/>
            <person name="Goolsby J.A."/>
            <person name="Tidwell J."/>
            <person name="Bellgard S.E."/>
            <person name="Bellgard M.I."/>
        </authorList>
    </citation>
    <scope>NUCLEOTIDE SEQUENCE</scope>
    <source>
        <tissue evidence="1">Shoot tissue taken approximately 20 cm above the soil surface</tissue>
    </source>
</reference>